<feature type="transmembrane region" description="Helical" evidence="1">
    <location>
        <begin position="118"/>
        <end position="136"/>
    </location>
</feature>
<accession>A0A9N9SI21</accession>
<dbReference type="OrthoDB" id="6349206at2759"/>
<dbReference type="EMBL" id="OU896722">
    <property type="protein sequence ID" value="CAG9817897.1"/>
    <property type="molecule type" value="Genomic_DNA"/>
</dbReference>
<keyword evidence="1" id="KW-0812">Transmembrane</keyword>
<keyword evidence="3" id="KW-1185">Reference proteome</keyword>
<dbReference type="GO" id="GO:0019991">
    <property type="term" value="P:septate junction assembly"/>
    <property type="evidence" value="ECO:0007669"/>
    <property type="project" value="InterPro"/>
</dbReference>
<organism evidence="2 3">
    <name type="scientific">Phaedon cochleariae</name>
    <name type="common">Mustard beetle</name>
    <dbReference type="NCBI Taxonomy" id="80249"/>
    <lineage>
        <taxon>Eukaryota</taxon>
        <taxon>Metazoa</taxon>
        <taxon>Ecdysozoa</taxon>
        <taxon>Arthropoda</taxon>
        <taxon>Hexapoda</taxon>
        <taxon>Insecta</taxon>
        <taxon>Pterygota</taxon>
        <taxon>Neoptera</taxon>
        <taxon>Endopterygota</taxon>
        <taxon>Coleoptera</taxon>
        <taxon>Polyphaga</taxon>
        <taxon>Cucujiformia</taxon>
        <taxon>Chrysomeloidea</taxon>
        <taxon>Chrysomelidae</taxon>
        <taxon>Chrysomelinae</taxon>
        <taxon>Chrysomelini</taxon>
        <taxon>Phaedon</taxon>
    </lineage>
</organism>
<dbReference type="AlphaFoldDB" id="A0A9N9SI21"/>
<proteinExistence type="predicted"/>
<keyword evidence="1" id="KW-0472">Membrane</keyword>
<dbReference type="InterPro" id="IPR038976">
    <property type="entry name" value="Ssk"/>
</dbReference>
<evidence type="ECO:0000313" key="2">
    <source>
        <dbReference type="EMBL" id="CAG9817897.1"/>
    </source>
</evidence>
<sequence length="224" mass="25224">MVSDEVSDDTPSIKEGIAEVVAHMMQVLAIVCLGLHYKSVTNDLNTDIISAAAFGGYIIILIGGFSGHLMTTPFNRRIDIFFCLAGCALFVAAGAMNIKIYQDYGKSEWRDYGLAKGSLAIINGALFLLDSLLMYNNMDIRNNKMRAIGCVVRFAFYFFCDNDDHEQPKDDIAYLEREIGRMTSDQFKIHFRTFEHLLERLHEFHVTPKGHPEITVEKSALVTI</sequence>
<reference evidence="2" key="2">
    <citation type="submission" date="2022-10" db="EMBL/GenBank/DDBJ databases">
        <authorList>
            <consortium name="ENA_rothamsted_submissions"/>
            <consortium name="culmorum"/>
            <person name="King R."/>
        </authorList>
    </citation>
    <scope>NUCLEOTIDE SEQUENCE</scope>
</reference>
<dbReference type="GO" id="GO:0005886">
    <property type="term" value="C:plasma membrane"/>
    <property type="evidence" value="ECO:0007669"/>
    <property type="project" value="TreeGrafter"/>
</dbReference>
<keyword evidence="1" id="KW-1133">Transmembrane helix</keyword>
<dbReference type="Proteomes" id="UP001153737">
    <property type="component" value="Chromosome 16"/>
</dbReference>
<name>A0A9N9SI21_PHACE</name>
<evidence type="ECO:0000313" key="3">
    <source>
        <dbReference type="Proteomes" id="UP001153737"/>
    </source>
</evidence>
<reference evidence="2" key="1">
    <citation type="submission" date="2022-01" db="EMBL/GenBank/DDBJ databases">
        <authorList>
            <person name="King R."/>
        </authorList>
    </citation>
    <scope>NUCLEOTIDE SEQUENCE</scope>
</reference>
<feature type="transmembrane region" description="Helical" evidence="1">
    <location>
        <begin position="78"/>
        <end position="98"/>
    </location>
</feature>
<evidence type="ECO:0000256" key="1">
    <source>
        <dbReference type="SAM" id="Phobius"/>
    </source>
</evidence>
<feature type="transmembrane region" description="Helical" evidence="1">
    <location>
        <begin position="49"/>
        <end position="66"/>
    </location>
</feature>
<dbReference type="PANTHER" id="PTHR36692:SF2">
    <property type="entry name" value="GEO12064P1"/>
    <property type="match status" value="1"/>
</dbReference>
<dbReference type="PANTHER" id="PTHR36692">
    <property type="entry name" value="PROTEIN SNAKESKIN"/>
    <property type="match status" value="1"/>
</dbReference>
<gene>
    <name evidence="2" type="ORF">PHAECO_LOCUS5430</name>
</gene>
<protein>
    <submittedName>
        <fullName evidence="2">Uncharacterized protein</fullName>
    </submittedName>
</protein>